<proteinExistence type="inferred from homology"/>
<evidence type="ECO:0000313" key="6">
    <source>
        <dbReference type="EMBL" id="MCH7396552.1"/>
    </source>
</evidence>
<dbReference type="Gene3D" id="1.10.30.50">
    <property type="match status" value="1"/>
</dbReference>
<comment type="similarity">
    <text evidence="3">Belongs to the HNH nuclease family.</text>
</comment>
<accession>A0ABS9UJ06</accession>
<evidence type="ECO:0000256" key="2">
    <source>
        <dbReference type="ARBA" id="ARBA00022801"/>
    </source>
</evidence>
<evidence type="ECO:0000256" key="4">
    <source>
        <dbReference type="ARBA" id="ARBA00040194"/>
    </source>
</evidence>
<dbReference type="PANTHER" id="PTHR41286">
    <property type="entry name" value="HNH NUCLEASE YAJD-RELATED"/>
    <property type="match status" value="1"/>
</dbReference>
<dbReference type="GO" id="GO:0004519">
    <property type="term" value="F:endonuclease activity"/>
    <property type="evidence" value="ECO:0007669"/>
    <property type="project" value="UniProtKB-KW"/>
</dbReference>
<reference evidence="6" key="1">
    <citation type="submission" date="2022-03" db="EMBL/GenBank/DDBJ databases">
        <title>De novo assembled genomes of Belliella spp. (Cyclobacteriaceae) strains.</title>
        <authorList>
            <person name="Szabo A."/>
            <person name="Korponai K."/>
            <person name="Felfoldi T."/>
        </authorList>
    </citation>
    <scope>NUCLEOTIDE SEQUENCE</scope>
    <source>
        <strain evidence="6">DSM 107340</strain>
    </source>
</reference>
<sequence>MNKNKYSSGFENEFYHTSEWIKIRNYYFQINPLCELCNQYNIVTPAKVVDHILPRRICKQHELNIDNFQSLCQKCHNQKTMIEIKVNDLDTFIIELDEGKLQHITRPEKKLVLLKLLKK</sequence>
<evidence type="ECO:0000256" key="1">
    <source>
        <dbReference type="ARBA" id="ARBA00022722"/>
    </source>
</evidence>
<organism evidence="6 7">
    <name type="scientific">Belliella calami</name>
    <dbReference type="NCBI Taxonomy" id="2923436"/>
    <lineage>
        <taxon>Bacteria</taxon>
        <taxon>Pseudomonadati</taxon>
        <taxon>Bacteroidota</taxon>
        <taxon>Cytophagia</taxon>
        <taxon>Cytophagales</taxon>
        <taxon>Cyclobacteriaceae</taxon>
        <taxon>Belliella</taxon>
    </lineage>
</organism>
<comment type="caution">
    <text evidence="6">The sequence shown here is derived from an EMBL/GenBank/DDBJ whole genome shotgun (WGS) entry which is preliminary data.</text>
</comment>
<name>A0ABS9UJ06_9BACT</name>
<dbReference type="SMART" id="SM00507">
    <property type="entry name" value="HNHc"/>
    <property type="match status" value="1"/>
</dbReference>
<feature type="domain" description="HNH nuclease" evidence="5">
    <location>
        <begin position="22"/>
        <end position="77"/>
    </location>
</feature>
<evidence type="ECO:0000313" key="7">
    <source>
        <dbReference type="Proteomes" id="UP001165488"/>
    </source>
</evidence>
<dbReference type="PANTHER" id="PTHR41286:SF1">
    <property type="entry name" value="HNH NUCLEASE YAJD-RELATED"/>
    <property type="match status" value="1"/>
</dbReference>
<dbReference type="Pfam" id="PF01844">
    <property type="entry name" value="HNH"/>
    <property type="match status" value="1"/>
</dbReference>
<keyword evidence="2" id="KW-0378">Hydrolase</keyword>
<dbReference type="EMBL" id="JAKZGS010000001">
    <property type="protein sequence ID" value="MCH7396552.1"/>
    <property type="molecule type" value="Genomic_DNA"/>
</dbReference>
<protein>
    <recommendedName>
        <fullName evidence="4">Putative HNH nuclease YajD</fullName>
    </recommendedName>
</protein>
<dbReference type="InterPro" id="IPR003615">
    <property type="entry name" value="HNH_nuc"/>
</dbReference>
<gene>
    <name evidence="6" type="ORF">MM236_01070</name>
</gene>
<evidence type="ECO:0000256" key="3">
    <source>
        <dbReference type="ARBA" id="ARBA00038412"/>
    </source>
</evidence>
<keyword evidence="7" id="KW-1185">Reference proteome</keyword>
<keyword evidence="6" id="KW-0255">Endonuclease</keyword>
<evidence type="ECO:0000259" key="5">
    <source>
        <dbReference type="SMART" id="SM00507"/>
    </source>
</evidence>
<dbReference type="Proteomes" id="UP001165488">
    <property type="component" value="Unassembled WGS sequence"/>
</dbReference>
<dbReference type="CDD" id="cd00085">
    <property type="entry name" value="HNHc"/>
    <property type="match status" value="1"/>
</dbReference>
<dbReference type="RefSeq" id="WP_241273073.1">
    <property type="nucleotide sequence ID" value="NZ_JAKZGS010000001.1"/>
</dbReference>
<dbReference type="InterPro" id="IPR002711">
    <property type="entry name" value="HNH"/>
</dbReference>
<keyword evidence="1" id="KW-0540">Nuclease</keyword>